<dbReference type="GeneID" id="92079680"/>
<dbReference type="EMBL" id="JAQQWE010000007">
    <property type="protein sequence ID" value="KAK7946075.1"/>
    <property type="molecule type" value="Genomic_DNA"/>
</dbReference>
<dbReference type="PANTHER" id="PTHR46411:SF4">
    <property type="entry name" value="AAA+ ATPASE DOMAIN-CONTAINING PROTEIN"/>
    <property type="match status" value="1"/>
</dbReference>
<feature type="region of interest" description="Disordered" evidence="1">
    <location>
        <begin position="386"/>
        <end position="405"/>
    </location>
</feature>
<comment type="caution">
    <text evidence="2">The sequence shown here is derived from an EMBL/GenBank/DDBJ whole genome shotgun (WGS) entry which is preliminary data.</text>
</comment>
<proteinExistence type="predicted"/>
<evidence type="ECO:0000313" key="2">
    <source>
        <dbReference type="EMBL" id="KAK7946075.1"/>
    </source>
</evidence>
<protein>
    <submittedName>
        <fullName evidence="2">Uncharacterized protein</fullName>
    </submittedName>
</protein>
<name>A0ABR1Q268_9PEZI</name>
<evidence type="ECO:0000313" key="3">
    <source>
        <dbReference type="Proteomes" id="UP001391051"/>
    </source>
</evidence>
<gene>
    <name evidence="2" type="ORF">PG986_010396</name>
</gene>
<dbReference type="InterPro" id="IPR027417">
    <property type="entry name" value="P-loop_NTPase"/>
</dbReference>
<feature type="region of interest" description="Disordered" evidence="1">
    <location>
        <begin position="38"/>
        <end position="68"/>
    </location>
</feature>
<feature type="region of interest" description="Disordered" evidence="1">
    <location>
        <begin position="554"/>
        <end position="576"/>
    </location>
</feature>
<accession>A0ABR1Q268</accession>
<reference evidence="2 3" key="1">
    <citation type="submission" date="2023-01" db="EMBL/GenBank/DDBJ databases">
        <title>Analysis of 21 Apiospora genomes using comparative genomics revels a genus with tremendous synthesis potential of carbohydrate active enzymes and secondary metabolites.</title>
        <authorList>
            <person name="Sorensen T."/>
        </authorList>
    </citation>
    <scope>NUCLEOTIDE SEQUENCE [LARGE SCALE GENOMIC DNA]</scope>
    <source>
        <strain evidence="2 3">CBS 24483</strain>
    </source>
</reference>
<organism evidence="2 3">
    <name type="scientific">Apiospora aurea</name>
    <dbReference type="NCBI Taxonomy" id="335848"/>
    <lineage>
        <taxon>Eukaryota</taxon>
        <taxon>Fungi</taxon>
        <taxon>Dikarya</taxon>
        <taxon>Ascomycota</taxon>
        <taxon>Pezizomycotina</taxon>
        <taxon>Sordariomycetes</taxon>
        <taxon>Xylariomycetidae</taxon>
        <taxon>Amphisphaeriales</taxon>
        <taxon>Apiosporaceae</taxon>
        <taxon>Apiospora</taxon>
    </lineage>
</organism>
<dbReference type="RefSeq" id="XP_066696109.1">
    <property type="nucleotide sequence ID" value="XM_066846618.1"/>
</dbReference>
<feature type="region of interest" description="Disordered" evidence="1">
    <location>
        <begin position="271"/>
        <end position="302"/>
    </location>
</feature>
<sequence>MSTATLSLRTYLVWAGHVVPILDTFNDIERRLSATDVSFPGLPGRQPDSEAADSASLPPRYAPYRPQPSSHEIPIVVSDNETRIVFELFSPQNTEAARVSYRHKDRQPDLMVCSPPLLYALRSVIRYYPELELTKEFPMFGWPYPALVHHYDELKECAAEWGARRDDRTTCLLKRDIPEHVQLLLEYLDTTIMAQVNEEKELNRRGIYTFGFAWVSQKPGTTIVYDKDDAYLPRRPAFPAPPHGHSGDWPGTILSPGPFVVLPSRSDAPVAHLDVEGSDDSSGLTDEDTAGQLLPTSMPSSFDVTGSIESGSSYWDVVPEIQCRRFKGFSADYPRVEIDSIVVIDHQQALKEHPHEGIPPLLSNAELAAWYPPRCPCDACNEENQEGEGEAELNGRQPNNNKEERDFEDYGRIEPGSGRTLTPHQCLLCPSSTWAFVLNTRSWQKLPVRNLRPLTWRDAPMDELVMDEAQKRFIIRLVEAQRSRSGLVLHLYGGPGLGKTFTAGRTPLETLSSSDVIDNSPVQHKASMMDVIRGANRWKTILHFVDADGLLTERASSSAGGGGSSCVAESFRGGEL</sequence>
<dbReference type="Proteomes" id="UP001391051">
    <property type="component" value="Unassembled WGS sequence"/>
</dbReference>
<keyword evidence="3" id="KW-1185">Reference proteome</keyword>
<dbReference type="SUPFAM" id="SSF52540">
    <property type="entry name" value="P-loop containing nucleoside triphosphate hydrolases"/>
    <property type="match status" value="1"/>
</dbReference>
<dbReference type="PANTHER" id="PTHR46411">
    <property type="entry name" value="FAMILY ATPASE, PUTATIVE-RELATED"/>
    <property type="match status" value="1"/>
</dbReference>
<evidence type="ECO:0000256" key="1">
    <source>
        <dbReference type="SAM" id="MobiDB-lite"/>
    </source>
</evidence>